<dbReference type="Gene3D" id="2.40.160.50">
    <property type="entry name" value="membrane protein fhac: a member of the omp85/tpsb transporter family"/>
    <property type="match status" value="1"/>
</dbReference>
<evidence type="ECO:0008006" key="4">
    <source>
        <dbReference type="Google" id="ProtNLM"/>
    </source>
</evidence>
<dbReference type="RefSeq" id="WP_187581120.1">
    <property type="nucleotide sequence ID" value="NZ_JACLHY010000001.1"/>
</dbReference>
<comment type="caution">
    <text evidence="2">The sequence shown here is derived from an EMBL/GenBank/DDBJ whole genome shotgun (WGS) entry which is preliminary data.</text>
</comment>
<dbReference type="SUPFAM" id="SSF56300">
    <property type="entry name" value="Metallo-dependent phosphatases"/>
    <property type="match status" value="1"/>
</dbReference>
<evidence type="ECO:0000256" key="1">
    <source>
        <dbReference type="SAM" id="Phobius"/>
    </source>
</evidence>
<evidence type="ECO:0000313" key="2">
    <source>
        <dbReference type="EMBL" id="MBC8766430.1"/>
    </source>
</evidence>
<gene>
    <name evidence="2" type="ORF">H4O18_00365</name>
</gene>
<proteinExistence type="predicted"/>
<feature type="transmembrane region" description="Helical" evidence="1">
    <location>
        <begin position="9"/>
        <end position="26"/>
    </location>
</feature>
<reference evidence="2 3" key="1">
    <citation type="submission" date="2020-08" db="EMBL/GenBank/DDBJ databases">
        <title>Arenibacter gaetbuli sp. nov., isolated from a sand dune.</title>
        <authorList>
            <person name="Park S."/>
            <person name="Yoon J.-H."/>
        </authorList>
    </citation>
    <scope>NUCLEOTIDE SEQUENCE [LARGE SCALE GENOMIC DNA]</scope>
    <source>
        <strain evidence="2 3">BSSL-BM3</strain>
    </source>
</reference>
<evidence type="ECO:0000313" key="3">
    <source>
        <dbReference type="Proteomes" id="UP000618952"/>
    </source>
</evidence>
<dbReference type="Proteomes" id="UP000618952">
    <property type="component" value="Unassembled WGS sequence"/>
</dbReference>
<dbReference type="Gene3D" id="3.60.21.10">
    <property type="match status" value="1"/>
</dbReference>
<name>A0ABR7QGZ8_9FLAO</name>
<keyword evidence="1" id="KW-0472">Membrane</keyword>
<protein>
    <recommendedName>
        <fullName evidence="4">Haemolysin activator HlyB C-terminal domain-containing protein</fullName>
    </recommendedName>
</protein>
<keyword evidence="1" id="KW-1133">Transmembrane helix</keyword>
<keyword evidence="1" id="KW-0812">Transmembrane</keyword>
<keyword evidence="3" id="KW-1185">Reference proteome</keyword>
<sequence>MNPQQYIKVVYYICIAFFMNACATYSPQFAEPVPVQISSSGTKDLLHTFYIAGGFGNKGNGGSGGAENLLASALASAPEESTLIFTGDNISENEGAWSEDKDLLDEQIKLLDNFKGKTIFLPGNNEWKEFDSDKVEKIEDYIKDLEQDKISFYPENACPIEHMEINDKLDLIVVDSKWFISNWSRVKDINKKCTDINTRRRFLEELEGYINDGQDKNIVIAMHHPIFSNGKYAGKESFKSHITPIPVLGTVMNGISDLGAFSPELLNSRRYNYLRILVSALAKASDRITIVSGHEESLQYLTGGGIHQVIGGSLFQKTPTKLGADKITTIGGSLDYEGKYTHGAEGFAKLEYFKDGSSKVTFISEGDDKNTINILPKLDKESAPHNFPVISNSTKKDAVTDNKEELNKSGFYKFLWGERYRNYFGTSVTAPIAYLDTLYGGLKVTKEGGGHQSYSIRLEDNNGREFSMRSLRKNALKFLKFKVKGIAFEENDYKDTWTEEVISDFFTTAHPYMQLVINPLAQAVNVNHSSPSLFYIPKQERLGDLNEQFGDELYFIEERPSDEQTNFKGYRRTIDESGKMKEMESTTDMLEKISGDESYTIDQRDFIRARIFDMLIGDWDRHQDQWRWAEYEKKDGDKEFLPIPRDRDNAFPKFDGFAMKAIKLFVPDARRWQSYGPEINDVKWLNIGGNRLDRTLLTQYDAKVWEEEARFIQDKLSEREIDAAFLKLPIEVQDSTSNDIKESLKLRLTNLPKYAKQYADYLDNIVTLHGTEKDDLVEITRLPEGKTKVVLRRLLSDEPNEKMFERTFESKKTKEIWIYGLGDDDIFEVSGDGDNEIFIRLIGGYGKETYNITNSASLKVYDWKHEEIKFEEKKPSHQLTDVYETNTFHWRFLEENSNVFLPAIGFRTDDGFYMGVKNTYLNRGFNGHDFRQKHIVGANYYFLFKALELSYQGVYANIIPKWNFELEGYYTSNRFSNNYFGFGNETVNLEDDLGRDYYRARMQKIQLNAGIAYHTLKIKALYESFKSKELQDRFFVPSNLDPQIFDSQHYVGAETSAYYKNDDAADFPTKALYLGLTAGYKLNTQIADNQFGYFAFKAGISHKLIPSGDLVLGTTAEYKTNIGGGEYFFYHAPTLGGTNGLRGFRDERFAGHSYFYQTTDLRFRIKKYATAVAPVTLGVFGGFDYGRVWERNDSSNRWHTSQGGGLWISGFNFLSFNVGYFNSVEGNMVQIGFGFGF</sequence>
<dbReference type="InterPro" id="IPR029052">
    <property type="entry name" value="Metallo-depent_PP-like"/>
</dbReference>
<dbReference type="EMBL" id="JACLHY010000001">
    <property type="protein sequence ID" value="MBC8766430.1"/>
    <property type="molecule type" value="Genomic_DNA"/>
</dbReference>
<accession>A0ABR7QGZ8</accession>
<organism evidence="2 3">
    <name type="scientific">Arenibacter arenosicollis</name>
    <dbReference type="NCBI Taxonomy" id="2762274"/>
    <lineage>
        <taxon>Bacteria</taxon>
        <taxon>Pseudomonadati</taxon>
        <taxon>Bacteroidota</taxon>
        <taxon>Flavobacteriia</taxon>
        <taxon>Flavobacteriales</taxon>
        <taxon>Flavobacteriaceae</taxon>
        <taxon>Arenibacter</taxon>
    </lineage>
</organism>